<dbReference type="AlphaFoldDB" id="A0AAU8HUS2"/>
<name>A0AAU8HUS2_9FIRM</name>
<sequence>MNKFLLGALNGLLVLTSMIVLALCIFVLPNMADVTVELFPEADYLKYPILVGIYLTCIPFYAGIFQTFKLLNLIQKESAFTEKAAKSLGIISYCAGAVIAAYIAGTLYLGLQNALPPGVIMLGFTIIFTSFVIALFALVLKLLLIKVIAIKKENDLVI</sequence>
<keyword evidence="1" id="KW-0472">Membrane</keyword>
<feature type="transmembrane region" description="Helical" evidence="1">
    <location>
        <begin position="12"/>
        <end position="32"/>
    </location>
</feature>
<proteinExistence type="predicted"/>
<keyword evidence="1" id="KW-1133">Transmembrane helix</keyword>
<dbReference type="EMBL" id="CP159485">
    <property type="protein sequence ID" value="XCI29124.1"/>
    <property type="molecule type" value="Genomic_DNA"/>
</dbReference>
<feature type="transmembrane region" description="Helical" evidence="1">
    <location>
        <begin position="88"/>
        <end position="108"/>
    </location>
</feature>
<accession>A0AAU8HUS2</accession>
<dbReference type="Pfam" id="PF11188">
    <property type="entry name" value="DUF2975"/>
    <property type="match status" value="1"/>
</dbReference>
<gene>
    <name evidence="2" type="ORF">PRVXH_000426</name>
</gene>
<dbReference type="InterPro" id="IPR021354">
    <property type="entry name" value="DUF2975"/>
</dbReference>
<dbReference type="RefSeq" id="WP_353893672.1">
    <property type="nucleotide sequence ID" value="NZ_CP159485.1"/>
</dbReference>
<feature type="transmembrane region" description="Helical" evidence="1">
    <location>
        <begin position="44"/>
        <end position="68"/>
    </location>
</feature>
<organism evidence="2">
    <name type="scientific">Proteinivorax hydrogeniformans</name>
    <dbReference type="NCBI Taxonomy" id="1826727"/>
    <lineage>
        <taxon>Bacteria</taxon>
        <taxon>Bacillati</taxon>
        <taxon>Bacillota</taxon>
        <taxon>Clostridia</taxon>
        <taxon>Eubacteriales</taxon>
        <taxon>Proteinivoracaceae</taxon>
        <taxon>Proteinivorax</taxon>
    </lineage>
</organism>
<keyword evidence="1" id="KW-0812">Transmembrane</keyword>
<reference evidence="2" key="2">
    <citation type="submission" date="2024-06" db="EMBL/GenBank/DDBJ databases">
        <authorList>
            <person name="Petrova K.O."/>
            <person name="Toshchakov S.V."/>
            <person name="Boltjanskaja Y.V."/>
            <person name="Kevbrin V.V."/>
        </authorList>
    </citation>
    <scope>NUCLEOTIDE SEQUENCE</scope>
    <source>
        <strain evidence="2">Z-710</strain>
    </source>
</reference>
<reference evidence="2" key="1">
    <citation type="journal article" date="2018" name="Antonie Van Leeuwenhoek">
        <title>Proteinivorax hydrogeniformans sp. nov., an anaerobic, haloalkaliphilic bacterium fermenting proteinaceous compounds with high hydrogen production.</title>
        <authorList>
            <person name="Boltyanskaya Y."/>
            <person name="Detkova E."/>
            <person name="Pimenov N."/>
            <person name="Kevbrin V."/>
        </authorList>
    </citation>
    <scope>NUCLEOTIDE SEQUENCE</scope>
    <source>
        <strain evidence="2">Z-710</strain>
    </source>
</reference>
<evidence type="ECO:0000256" key="1">
    <source>
        <dbReference type="SAM" id="Phobius"/>
    </source>
</evidence>
<feature type="transmembrane region" description="Helical" evidence="1">
    <location>
        <begin position="120"/>
        <end position="144"/>
    </location>
</feature>
<protein>
    <submittedName>
        <fullName evidence="2">DUF2975 domain-containing protein</fullName>
    </submittedName>
</protein>
<evidence type="ECO:0000313" key="2">
    <source>
        <dbReference type="EMBL" id="XCI29124.1"/>
    </source>
</evidence>